<evidence type="ECO:0000256" key="2">
    <source>
        <dbReference type="ARBA" id="ARBA00022630"/>
    </source>
</evidence>
<dbReference type="SUPFAM" id="SSF51395">
    <property type="entry name" value="FMN-linked oxidoreductases"/>
    <property type="match status" value="1"/>
</dbReference>
<evidence type="ECO:0000256" key="6">
    <source>
        <dbReference type="ARBA" id="ARBA00022857"/>
    </source>
</evidence>
<evidence type="ECO:0000256" key="3">
    <source>
        <dbReference type="ARBA" id="ARBA00022643"/>
    </source>
</evidence>
<reference evidence="20 21" key="1">
    <citation type="submission" date="2023-08" db="EMBL/GenBank/DDBJ databases">
        <title>Black Yeasts Isolated from many extreme environments.</title>
        <authorList>
            <person name="Coleine C."/>
            <person name="Stajich J.E."/>
            <person name="Selbmann L."/>
        </authorList>
    </citation>
    <scope>NUCLEOTIDE SEQUENCE [LARGE SCALE GENOMIC DNA]</scope>
    <source>
        <strain evidence="20 21">CCFEE 5910</strain>
    </source>
</reference>
<dbReference type="Pfam" id="PF01207">
    <property type="entry name" value="Dus"/>
    <property type="match status" value="1"/>
</dbReference>
<keyword evidence="2" id="KW-0285">Flavoprotein</keyword>
<evidence type="ECO:0000256" key="12">
    <source>
        <dbReference type="ARBA" id="ARBA00047287"/>
    </source>
</evidence>
<evidence type="ECO:0000256" key="8">
    <source>
        <dbReference type="ARBA" id="ARBA00023027"/>
    </source>
</evidence>
<dbReference type="InterPro" id="IPR013785">
    <property type="entry name" value="Aldolase_TIM"/>
</dbReference>
<comment type="catalytic activity">
    <reaction evidence="13">
        <text>5,6-dihydrouridine(16) in tRNA + NADP(+) = uridine(16) in tRNA + NADPH + H(+)</text>
        <dbReference type="Rhea" id="RHEA:53376"/>
        <dbReference type="Rhea" id="RHEA-COMP:13543"/>
        <dbReference type="Rhea" id="RHEA-COMP:13544"/>
        <dbReference type="ChEBI" id="CHEBI:15378"/>
        <dbReference type="ChEBI" id="CHEBI:57783"/>
        <dbReference type="ChEBI" id="CHEBI:58349"/>
        <dbReference type="ChEBI" id="CHEBI:65315"/>
        <dbReference type="ChEBI" id="CHEBI:74443"/>
        <dbReference type="EC" id="1.3.1.88"/>
    </reaction>
    <physiologicalReaction direction="right-to-left" evidence="13">
        <dbReference type="Rhea" id="RHEA:53378"/>
    </physiologicalReaction>
</comment>
<evidence type="ECO:0000313" key="20">
    <source>
        <dbReference type="EMBL" id="KAK5090192.1"/>
    </source>
</evidence>
<comment type="catalytic activity">
    <reaction evidence="14">
        <text>a 5,6-dihydrouridine in mRNA + NAD(+) = a uridine in mRNA + NADH + H(+)</text>
        <dbReference type="Rhea" id="RHEA:69851"/>
        <dbReference type="Rhea" id="RHEA-COMP:14658"/>
        <dbReference type="Rhea" id="RHEA-COMP:17789"/>
        <dbReference type="ChEBI" id="CHEBI:15378"/>
        <dbReference type="ChEBI" id="CHEBI:57540"/>
        <dbReference type="ChEBI" id="CHEBI:57945"/>
        <dbReference type="ChEBI" id="CHEBI:65315"/>
        <dbReference type="ChEBI" id="CHEBI:74443"/>
    </reaction>
    <physiologicalReaction direction="right-to-left" evidence="14">
        <dbReference type="Rhea" id="RHEA:69853"/>
    </physiologicalReaction>
</comment>
<dbReference type="PANTHER" id="PTHR11082">
    <property type="entry name" value="TRNA-DIHYDROURIDINE SYNTHASE"/>
    <property type="match status" value="1"/>
</dbReference>
<proteinExistence type="inferred from homology"/>
<dbReference type="GO" id="GO:0017150">
    <property type="term" value="F:tRNA dihydrouridine synthase activity"/>
    <property type="evidence" value="ECO:0007669"/>
    <property type="project" value="InterPro"/>
</dbReference>
<dbReference type="PANTHER" id="PTHR11082:SF5">
    <property type="entry name" value="TRNA-DIHYDROURIDINE(16_17) SYNTHASE [NAD(P)(+)]-LIKE"/>
    <property type="match status" value="1"/>
</dbReference>
<feature type="region of interest" description="Disordered" evidence="18">
    <location>
        <begin position="348"/>
        <end position="405"/>
    </location>
</feature>
<dbReference type="EC" id="1.3.1.88" evidence="10"/>
<feature type="compositionally biased region" description="Polar residues" evidence="18">
    <location>
        <begin position="562"/>
        <end position="575"/>
    </location>
</feature>
<evidence type="ECO:0000313" key="21">
    <source>
        <dbReference type="Proteomes" id="UP001309876"/>
    </source>
</evidence>
<feature type="compositionally biased region" description="Acidic residues" evidence="18">
    <location>
        <begin position="369"/>
        <end position="378"/>
    </location>
</feature>
<keyword evidence="6" id="KW-0521">NADP</keyword>
<evidence type="ECO:0000256" key="4">
    <source>
        <dbReference type="ARBA" id="ARBA00022664"/>
    </source>
</evidence>
<comment type="catalytic activity">
    <reaction evidence="15">
        <text>5,6-dihydrouridine(16) in tRNA + NAD(+) = uridine(16) in tRNA + NADH + H(+)</text>
        <dbReference type="Rhea" id="RHEA:53380"/>
        <dbReference type="Rhea" id="RHEA-COMP:13543"/>
        <dbReference type="Rhea" id="RHEA-COMP:13544"/>
        <dbReference type="ChEBI" id="CHEBI:15378"/>
        <dbReference type="ChEBI" id="CHEBI:57540"/>
        <dbReference type="ChEBI" id="CHEBI:57945"/>
        <dbReference type="ChEBI" id="CHEBI:65315"/>
        <dbReference type="ChEBI" id="CHEBI:74443"/>
        <dbReference type="EC" id="1.3.1.88"/>
    </reaction>
    <physiologicalReaction direction="right-to-left" evidence="15">
        <dbReference type="Rhea" id="RHEA:53382"/>
    </physiologicalReaction>
</comment>
<comment type="cofactor">
    <cofactor evidence="1">
        <name>FMN</name>
        <dbReference type="ChEBI" id="CHEBI:58210"/>
    </cofactor>
</comment>
<evidence type="ECO:0000256" key="10">
    <source>
        <dbReference type="ARBA" id="ARBA00038890"/>
    </source>
</evidence>
<dbReference type="Proteomes" id="UP001309876">
    <property type="component" value="Unassembled WGS sequence"/>
</dbReference>
<organism evidence="20 21">
    <name type="scientific">Lithohypha guttulata</name>
    <dbReference type="NCBI Taxonomy" id="1690604"/>
    <lineage>
        <taxon>Eukaryota</taxon>
        <taxon>Fungi</taxon>
        <taxon>Dikarya</taxon>
        <taxon>Ascomycota</taxon>
        <taxon>Pezizomycotina</taxon>
        <taxon>Eurotiomycetes</taxon>
        <taxon>Chaetothyriomycetidae</taxon>
        <taxon>Chaetothyriales</taxon>
        <taxon>Trichomeriaceae</taxon>
        <taxon>Lithohypha</taxon>
    </lineage>
</organism>
<evidence type="ECO:0000256" key="16">
    <source>
        <dbReference type="ARBA" id="ARBA00049447"/>
    </source>
</evidence>
<dbReference type="InterPro" id="IPR035587">
    <property type="entry name" value="DUS-like_FMN-bd"/>
</dbReference>
<evidence type="ECO:0000256" key="14">
    <source>
        <dbReference type="ARBA" id="ARBA00048342"/>
    </source>
</evidence>
<dbReference type="PROSITE" id="PS01136">
    <property type="entry name" value="UPF0034"/>
    <property type="match status" value="1"/>
</dbReference>
<dbReference type="InterPro" id="IPR018517">
    <property type="entry name" value="tRNA_hU_synthase_CS"/>
</dbReference>
<comment type="catalytic activity">
    <reaction evidence="17">
        <text>5,6-dihydrouridine(17) in tRNA + NADP(+) = uridine(17) in tRNA + NADPH + H(+)</text>
        <dbReference type="Rhea" id="RHEA:53368"/>
        <dbReference type="Rhea" id="RHEA-COMP:13541"/>
        <dbReference type="Rhea" id="RHEA-COMP:13542"/>
        <dbReference type="ChEBI" id="CHEBI:15378"/>
        <dbReference type="ChEBI" id="CHEBI:57783"/>
        <dbReference type="ChEBI" id="CHEBI:58349"/>
        <dbReference type="ChEBI" id="CHEBI:65315"/>
        <dbReference type="ChEBI" id="CHEBI:74443"/>
        <dbReference type="EC" id="1.3.1.88"/>
    </reaction>
    <physiologicalReaction direction="right-to-left" evidence="17">
        <dbReference type="Rhea" id="RHEA:53370"/>
    </physiologicalReaction>
</comment>
<feature type="region of interest" description="Disordered" evidence="18">
    <location>
        <begin position="558"/>
        <end position="601"/>
    </location>
</feature>
<keyword evidence="5" id="KW-0819">tRNA processing</keyword>
<comment type="caution">
    <text evidence="20">The sequence shown here is derived from an EMBL/GenBank/DDBJ whole genome shotgun (WGS) entry which is preliminary data.</text>
</comment>
<dbReference type="Gene3D" id="3.20.20.70">
    <property type="entry name" value="Aldolase class I"/>
    <property type="match status" value="1"/>
</dbReference>
<evidence type="ECO:0000256" key="7">
    <source>
        <dbReference type="ARBA" id="ARBA00023002"/>
    </source>
</evidence>
<evidence type="ECO:0000256" key="18">
    <source>
        <dbReference type="SAM" id="MobiDB-lite"/>
    </source>
</evidence>
<comment type="catalytic activity">
    <reaction evidence="16">
        <text>a 5,6-dihydrouridine in mRNA + NADP(+) = a uridine in mRNA + NADPH + H(+)</text>
        <dbReference type="Rhea" id="RHEA:69855"/>
        <dbReference type="Rhea" id="RHEA-COMP:14658"/>
        <dbReference type="Rhea" id="RHEA-COMP:17789"/>
        <dbReference type="ChEBI" id="CHEBI:15378"/>
        <dbReference type="ChEBI" id="CHEBI:57783"/>
        <dbReference type="ChEBI" id="CHEBI:58349"/>
        <dbReference type="ChEBI" id="CHEBI:65315"/>
        <dbReference type="ChEBI" id="CHEBI:74443"/>
    </reaction>
    <physiologicalReaction direction="right-to-left" evidence="16">
        <dbReference type="Rhea" id="RHEA:69857"/>
    </physiologicalReaction>
</comment>
<keyword evidence="3" id="KW-0288">FMN</keyword>
<name>A0AAN7Y9A5_9EURO</name>
<evidence type="ECO:0000256" key="15">
    <source>
        <dbReference type="ARBA" id="ARBA00048934"/>
    </source>
</evidence>
<evidence type="ECO:0000256" key="11">
    <source>
        <dbReference type="ARBA" id="ARBA00045934"/>
    </source>
</evidence>
<feature type="compositionally biased region" description="Basic and acidic residues" evidence="18">
    <location>
        <begin position="588"/>
        <end position="601"/>
    </location>
</feature>
<protein>
    <recommendedName>
        <fullName evidence="10">tRNA-dihydrouridine(16/17) synthase [NAD(P)(+)]</fullName>
        <ecNumber evidence="10">1.3.1.88</ecNumber>
    </recommendedName>
</protein>
<keyword evidence="4" id="KW-0507">mRNA processing</keyword>
<keyword evidence="8" id="KW-0520">NAD</keyword>
<gene>
    <name evidence="20" type="primary">DUS1</name>
    <name evidence="20" type="ORF">LTR05_000362</name>
</gene>
<feature type="compositionally biased region" description="Polar residues" evidence="18">
    <location>
        <begin position="348"/>
        <end position="363"/>
    </location>
</feature>
<evidence type="ECO:0000259" key="19">
    <source>
        <dbReference type="Pfam" id="PF01207"/>
    </source>
</evidence>
<comment type="function">
    <text evidence="11">Catalyzes the synthesis of dihydrouridine, a modified base found in the D-loop of most tRNAs. Specifically modifies U47 in cytoplasmic tRNAs. Catalyzes the synthesis of dihydrouridine in some mRNAs, thereby affecting their translation.</text>
</comment>
<dbReference type="GO" id="GO:0050660">
    <property type="term" value="F:flavin adenine dinucleotide binding"/>
    <property type="evidence" value="ECO:0007669"/>
    <property type="project" value="InterPro"/>
</dbReference>
<sequence length="601" mass="67194">MAQIVASTAAPAPNPAKRVKLTGRAFYESIGSPKVIVAPMVDRSEFAWRLLTRSYLDEQRSKELLAYSPMFHARLFREQAKYRDAHFQPTKESLVSKEKSEATPYLDGHSEIDRPLFVQFCANKPEDFLDAAQYVAPYCDAVDLNLGCPQGIAKSGHYGAFLQEDWDTIYKLIRTLRDELEVPVTAKFRIQETPEKTLEYAKMILDAGASIIAVHGRQRHQKGHNTGLADWSVIRYLRENLPPETVLFANGNILNNNDIEPCLTATGADGVMSAEANLSDPTIFAKPPPQDQSSREYWRDPHNAGIGGYRIDGVFRRYMDIIYRYVLEQEPMTRQPLYLPTDALQDTTNGCAPVSDTTPSNGVKRSIEEGEDEEDDQNDVNNSAKPTKTSKKQKKKHNKSGKDMAAVHNPNLKSMQGHLFQLLRPMLASHTHIRDALARARAGDIQAFEHVLSMVEDAVKEGLNEEYASLHNLNSKHPNEQNESTLHPTNHVHDTAHSVNRESSDAARERCKRPFWVCQPNVRPLPEEAIKLGAMQLSKKEKEALAQKEMEGRPMAVATLAEGTSQAGVSKSSLSAEEENDKSVSQLVEKELPREEALACG</sequence>
<keyword evidence="7 20" id="KW-0560">Oxidoreductase</keyword>
<evidence type="ECO:0000256" key="9">
    <source>
        <dbReference type="ARBA" id="ARBA00038313"/>
    </source>
</evidence>
<comment type="similarity">
    <text evidence="9">Belongs to the Dus family. Dus1 subfamily.</text>
</comment>
<accession>A0AAN7Y9A5</accession>
<evidence type="ECO:0000256" key="5">
    <source>
        <dbReference type="ARBA" id="ARBA00022694"/>
    </source>
</evidence>
<evidence type="ECO:0000256" key="1">
    <source>
        <dbReference type="ARBA" id="ARBA00001917"/>
    </source>
</evidence>
<feature type="region of interest" description="Disordered" evidence="18">
    <location>
        <begin position="280"/>
        <end position="299"/>
    </location>
</feature>
<comment type="catalytic activity">
    <reaction evidence="12">
        <text>5,6-dihydrouridine(17) in tRNA + NAD(+) = uridine(17) in tRNA + NADH + H(+)</text>
        <dbReference type="Rhea" id="RHEA:53372"/>
        <dbReference type="Rhea" id="RHEA-COMP:13541"/>
        <dbReference type="Rhea" id="RHEA-COMP:13542"/>
        <dbReference type="ChEBI" id="CHEBI:15378"/>
        <dbReference type="ChEBI" id="CHEBI:57540"/>
        <dbReference type="ChEBI" id="CHEBI:57945"/>
        <dbReference type="ChEBI" id="CHEBI:65315"/>
        <dbReference type="ChEBI" id="CHEBI:74443"/>
        <dbReference type="EC" id="1.3.1.88"/>
    </reaction>
    <physiologicalReaction direction="right-to-left" evidence="12">
        <dbReference type="Rhea" id="RHEA:53374"/>
    </physiologicalReaction>
</comment>
<dbReference type="EMBL" id="JAVRRJ010000001">
    <property type="protein sequence ID" value="KAK5090192.1"/>
    <property type="molecule type" value="Genomic_DNA"/>
</dbReference>
<feature type="compositionally biased region" description="Basic residues" evidence="18">
    <location>
        <begin position="388"/>
        <end position="399"/>
    </location>
</feature>
<dbReference type="AlphaFoldDB" id="A0AAN7Y9A5"/>
<evidence type="ECO:0000256" key="17">
    <source>
        <dbReference type="ARBA" id="ARBA00049467"/>
    </source>
</evidence>
<keyword evidence="21" id="KW-1185">Reference proteome</keyword>
<evidence type="ECO:0000256" key="13">
    <source>
        <dbReference type="ARBA" id="ARBA00047652"/>
    </source>
</evidence>
<dbReference type="CDD" id="cd02801">
    <property type="entry name" value="DUS_like_FMN"/>
    <property type="match status" value="1"/>
</dbReference>
<feature type="domain" description="DUS-like FMN-binding" evidence="19">
    <location>
        <begin position="37"/>
        <end position="286"/>
    </location>
</feature>
<dbReference type="GO" id="GO:0006397">
    <property type="term" value="P:mRNA processing"/>
    <property type="evidence" value="ECO:0007669"/>
    <property type="project" value="UniProtKB-KW"/>
</dbReference>